<dbReference type="PANTHER" id="PTHR14517">
    <property type="entry name" value="RIB43A-RELATED"/>
    <property type="match status" value="1"/>
</dbReference>
<dbReference type="GO" id="GO:0036126">
    <property type="term" value="C:sperm flagellum"/>
    <property type="evidence" value="ECO:0007669"/>
    <property type="project" value="Ensembl"/>
</dbReference>
<evidence type="ECO:0000256" key="4">
    <source>
        <dbReference type="ARBA" id="ARBA00022846"/>
    </source>
</evidence>
<keyword evidence="3" id="KW-0963">Cytoplasm</keyword>
<dbReference type="AlphaFoldDB" id="A0A8C5KJW1"/>
<keyword evidence="6" id="KW-0969">Cilium</keyword>
<dbReference type="Pfam" id="PF05914">
    <property type="entry name" value="RIB43A"/>
    <property type="match status" value="1"/>
</dbReference>
<feature type="region of interest" description="Disordered" evidence="11">
    <location>
        <begin position="288"/>
        <end position="307"/>
    </location>
</feature>
<evidence type="ECO:0000313" key="12">
    <source>
        <dbReference type="Ensembl" id="ENSJJAP00000009149.1"/>
    </source>
</evidence>
<keyword evidence="8" id="KW-0966">Cell projection</keyword>
<dbReference type="GO" id="GO:0030317">
    <property type="term" value="P:flagellated sperm motility"/>
    <property type="evidence" value="ECO:0007669"/>
    <property type="project" value="Ensembl"/>
</dbReference>
<gene>
    <name evidence="12" type="primary">Ribc1</name>
</gene>
<evidence type="ECO:0000256" key="2">
    <source>
        <dbReference type="ARBA" id="ARBA00006875"/>
    </source>
</evidence>
<dbReference type="InterPro" id="IPR008805">
    <property type="entry name" value="RIB43A"/>
</dbReference>
<evidence type="ECO:0000256" key="7">
    <source>
        <dbReference type="ARBA" id="ARBA00023212"/>
    </source>
</evidence>
<organism evidence="12 13">
    <name type="scientific">Jaculus jaculus</name>
    <name type="common">Lesser Egyptian jerboa</name>
    <dbReference type="NCBI Taxonomy" id="51337"/>
    <lineage>
        <taxon>Eukaryota</taxon>
        <taxon>Metazoa</taxon>
        <taxon>Chordata</taxon>
        <taxon>Craniata</taxon>
        <taxon>Vertebrata</taxon>
        <taxon>Euteleostomi</taxon>
        <taxon>Mammalia</taxon>
        <taxon>Eutheria</taxon>
        <taxon>Euarchontoglires</taxon>
        <taxon>Glires</taxon>
        <taxon>Rodentia</taxon>
        <taxon>Myomorpha</taxon>
        <taxon>Dipodoidea</taxon>
        <taxon>Dipodidae</taxon>
        <taxon>Dipodinae</taxon>
        <taxon>Jaculus</taxon>
    </lineage>
</organism>
<keyword evidence="5" id="KW-0175">Coiled coil</keyword>
<accession>A0A8C5KJW1</accession>
<evidence type="ECO:0000256" key="5">
    <source>
        <dbReference type="ARBA" id="ARBA00023054"/>
    </source>
</evidence>
<evidence type="ECO:0000256" key="6">
    <source>
        <dbReference type="ARBA" id="ARBA00023069"/>
    </source>
</evidence>
<dbReference type="PANTHER" id="PTHR14517:SF11">
    <property type="entry name" value="RIB43A-LIKE WITH COILED-COILS PROTEIN 1"/>
    <property type="match status" value="1"/>
</dbReference>
<dbReference type="GO" id="GO:0160111">
    <property type="term" value="C:axonemal A tubule inner sheath"/>
    <property type="evidence" value="ECO:0007669"/>
    <property type="project" value="Ensembl"/>
</dbReference>
<protein>
    <recommendedName>
        <fullName evidence="9">RIB43A-like with coiled-coils protein 1</fullName>
    </recommendedName>
</protein>
<dbReference type="Ensembl" id="ENSJJAT00000015592.1">
    <property type="protein sequence ID" value="ENSJJAP00000009149.1"/>
    <property type="gene ID" value="ENSJJAG00000013117.1"/>
</dbReference>
<comment type="similarity">
    <text evidence="2">Belongs to the RIB43A family.</text>
</comment>
<dbReference type="GeneTree" id="ENSGT00390000010825"/>
<sequence length="380" mass="44257">MYRVDILSDPKEMTATEARRNRERNRQSRFFSVWKRAMGVDVEALNCQVEERKHQEAMEPRKDMVYGAKNVRYDPVAPMVEKKEADQTYQFPKRAQDLLQQQQHRLFNNQPESNLWNPGKFQEFPTPLSNSGLCNGPSRRQCFLGKDQNRASHMTVQKEHLPSNLEKQLQEQKEIIEEEIRADLLSEQLRLAADTRAAELARLEESCRAALRTAMANANRAQAAKQAQNKHRQRQHRDNVNLTEIKKKLTRELVTENSQAAQHPQASNRVLPYCWKGMTSEQRAAIRKTQEAQRQEKKEQHQAGKELDAEWENQTVKLAEAALELEAQERELGAEFRRGLGSFKQELAKEQQAQHNYLNSIIYTNQSIAPYYRQFNTTSR</sequence>
<comment type="subunit">
    <text evidence="10">Microtubule inner protein component of sperm flagellar doublet microtubules.</text>
</comment>
<comment type="subcellular location">
    <subcellularLocation>
        <location evidence="1">Cytoplasm</location>
        <location evidence="1">Cytoskeleton</location>
        <location evidence="1">Flagellum axoneme</location>
    </subcellularLocation>
</comment>
<reference evidence="12" key="2">
    <citation type="submission" date="2025-09" db="UniProtKB">
        <authorList>
            <consortium name="Ensembl"/>
        </authorList>
    </citation>
    <scope>IDENTIFICATION</scope>
</reference>
<reference evidence="12" key="1">
    <citation type="submission" date="2025-08" db="UniProtKB">
        <authorList>
            <consortium name="Ensembl"/>
        </authorList>
    </citation>
    <scope>IDENTIFICATION</scope>
</reference>
<evidence type="ECO:0000256" key="10">
    <source>
        <dbReference type="ARBA" id="ARBA00046435"/>
    </source>
</evidence>
<evidence type="ECO:0000256" key="11">
    <source>
        <dbReference type="SAM" id="MobiDB-lite"/>
    </source>
</evidence>
<dbReference type="Proteomes" id="UP000694385">
    <property type="component" value="Unassembled WGS sequence"/>
</dbReference>
<keyword evidence="13" id="KW-1185">Reference proteome</keyword>
<dbReference type="OMA" id="CLKMQQE"/>
<evidence type="ECO:0000256" key="3">
    <source>
        <dbReference type="ARBA" id="ARBA00022490"/>
    </source>
</evidence>
<evidence type="ECO:0000313" key="13">
    <source>
        <dbReference type="Proteomes" id="UP000694385"/>
    </source>
</evidence>
<proteinExistence type="inferred from homology"/>
<evidence type="ECO:0000256" key="1">
    <source>
        <dbReference type="ARBA" id="ARBA00004611"/>
    </source>
</evidence>
<keyword evidence="4" id="KW-0282">Flagellum</keyword>
<name>A0A8C5KJW1_JACJA</name>
<evidence type="ECO:0000256" key="9">
    <source>
        <dbReference type="ARBA" id="ARBA00041087"/>
    </source>
</evidence>
<evidence type="ECO:0000256" key="8">
    <source>
        <dbReference type="ARBA" id="ARBA00023273"/>
    </source>
</evidence>
<keyword evidence="7" id="KW-0206">Cytoskeleton</keyword>